<feature type="non-terminal residue" evidence="1">
    <location>
        <position position="1"/>
    </location>
</feature>
<proteinExistence type="predicted"/>
<dbReference type="RefSeq" id="WP_302710576.1">
    <property type="nucleotide sequence ID" value="NZ_JAULSC010000450.1"/>
</dbReference>
<accession>A0ABT8TYA4</accession>
<keyword evidence="2" id="KW-1185">Reference proteome</keyword>
<organism evidence="1 2">
    <name type="scientific">Nocardioides cremeus</name>
    <dbReference type="NCBI Taxonomy" id="3058044"/>
    <lineage>
        <taxon>Bacteria</taxon>
        <taxon>Bacillati</taxon>
        <taxon>Actinomycetota</taxon>
        <taxon>Actinomycetes</taxon>
        <taxon>Propionibacteriales</taxon>
        <taxon>Nocardioidaceae</taxon>
        <taxon>Nocardioides</taxon>
    </lineage>
</organism>
<reference evidence="1" key="1">
    <citation type="submission" date="2023-06" db="EMBL/GenBank/DDBJ databases">
        <title>Genome sequence of Nocardioides sp. SOB44.</title>
        <authorList>
            <person name="Zhang G."/>
        </authorList>
    </citation>
    <scope>NUCLEOTIDE SEQUENCE</scope>
    <source>
        <strain evidence="1">SOB44</strain>
    </source>
</reference>
<dbReference type="Proteomes" id="UP001168363">
    <property type="component" value="Unassembled WGS sequence"/>
</dbReference>
<protein>
    <submittedName>
        <fullName evidence="1">Uncharacterized protein</fullName>
    </submittedName>
</protein>
<sequence>WRWEEAEALLVAGLTEDEDEPHEGVGDLADQLGIHQQWRSQQVPDGVLTSWGEEVAEIDGVLGDDPAFGLVPA</sequence>
<feature type="non-terminal residue" evidence="1">
    <location>
        <position position="73"/>
    </location>
</feature>
<comment type="caution">
    <text evidence="1">The sequence shown here is derived from an EMBL/GenBank/DDBJ whole genome shotgun (WGS) entry which is preliminary data.</text>
</comment>
<gene>
    <name evidence="1" type="ORF">QWJ41_21695</name>
</gene>
<evidence type="ECO:0000313" key="1">
    <source>
        <dbReference type="EMBL" id="MDO3398339.1"/>
    </source>
</evidence>
<evidence type="ECO:0000313" key="2">
    <source>
        <dbReference type="Proteomes" id="UP001168363"/>
    </source>
</evidence>
<name>A0ABT8TYA4_9ACTN</name>
<dbReference type="EMBL" id="JAULSC010000450">
    <property type="protein sequence ID" value="MDO3398339.1"/>
    <property type="molecule type" value="Genomic_DNA"/>
</dbReference>